<sequence length="467" mass="54795">NNNYSVKYEKEFLIFTVQLPEFDLELNNEYRLEILENELIFQAAPYYLRIPTFKRLIVKEYFPENINYEKCELTFKIEIDNNQTPNVDVKSNIHGYGFSGKYKNELYIHQSADMKSLCNPEKYSQQERLEKRWRDETKHFNPDHYCSDYIEYVINGLDIKSYSFTANEYLTNESTHFLKQVLEENNRNSAQSIVDDMNKVFYSLIDILLAIIYDKMTNENEINEANSHVNIHRISATLSYFEEFISIDEVLIAFLRRSLIYPFYRNKEISRKCINVLLDAFSVKENPKSWVLEKLIYAYNVFKTNDCTILNHYYIKDYIKYVSWATTDETFKLFAQELRDVASNITTNDIGLELLYLEGRCARDIMNDDGRIAISDDSDDDSDSHCDCDSDDYTTSTLSTCSSDCSSCRSLNINEAEAEEEDNAESNHDLTENINLKTIEEEDDKNTETDSSDDEQQIVQKINKLQI</sequence>
<evidence type="ECO:0000313" key="5">
    <source>
        <dbReference type="EMBL" id="JAB56060.1"/>
    </source>
</evidence>
<feature type="non-terminal residue" evidence="5">
    <location>
        <position position="1"/>
    </location>
</feature>
<dbReference type="GO" id="GO:0005737">
    <property type="term" value="C:cytoplasm"/>
    <property type="evidence" value="ECO:0007669"/>
    <property type="project" value="TreeGrafter"/>
</dbReference>
<accession>U5EP58</accession>
<dbReference type="GO" id="GO:0005654">
    <property type="term" value="C:nucleoplasm"/>
    <property type="evidence" value="ECO:0007669"/>
    <property type="project" value="TreeGrafter"/>
</dbReference>
<protein>
    <recommendedName>
        <fullName evidence="2">Protein SHQ1 homolog</fullName>
    </recommendedName>
</protein>
<feature type="compositionally biased region" description="Acidic residues" evidence="3">
    <location>
        <begin position="440"/>
        <end position="456"/>
    </location>
</feature>
<evidence type="ECO:0000259" key="4">
    <source>
        <dbReference type="Pfam" id="PF04925"/>
    </source>
</evidence>
<organism evidence="5">
    <name type="scientific">Corethrella appendiculata</name>
    <dbReference type="NCBI Taxonomy" id="1370023"/>
    <lineage>
        <taxon>Eukaryota</taxon>
        <taxon>Metazoa</taxon>
        <taxon>Ecdysozoa</taxon>
        <taxon>Arthropoda</taxon>
        <taxon>Hexapoda</taxon>
        <taxon>Insecta</taxon>
        <taxon>Pterygota</taxon>
        <taxon>Neoptera</taxon>
        <taxon>Endopterygota</taxon>
        <taxon>Diptera</taxon>
        <taxon>Nematocera</taxon>
        <taxon>Culicoidea</taxon>
        <taxon>Chaoboridae</taxon>
        <taxon>Corethrella</taxon>
    </lineage>
</organism>
<evidence type="ECO:0000256" key="1">
    <source>
        <dbReference type="ARBA" id="ARBA00005607"/>
    </source>
</evidence>
<dbReference type="Pfam" id="PF04925">
    <property type="entry name" value="SHQ1"/>
    <property type="match status" value="1"/>
</dbReference>
<evidence type="ECO:0000256" key="2">
    <source>
        <dbReference type="ARBA" id="ARBA00013750"/>
    </source>
</evidence>
<dbReference type="InterPro" id="IPR007009">
    <property type="entry name" value="Shq1_C"/>
</dbReference>
<feature type="domain" description="Shq1 C-terminal" evidence="4">
    <location>
        <begin position="195"/>
        <end position="354"/>
    </location>
</feature>
<feature type="region of interest" description="Disordered" evidence="3">
    <location>
        <begin position="417"/>
        <end position="458"/>
    </location>
</feature>
<dbReference type="PANTHER" id="PTHR12967:SF0">
    <property type="entry name" value="PROTEIN SHQ1 HOMOLOG"/>
    <property type="match status" value="1"/>
</dbReference>
<proteinExistence type="evidence at transcript level"/>
<name>U5EP58_9DIPT</name>
<dbReference type="PANTHER" id="PTHR12967">
    <property type="entry name" value="PROTEIN SHQ1 HOMOLOG"/>
    <property type="match status" value="1"/>
</dbReference>
<reference evidence="5" key="1">
    <citation type="journal article" date="2014" name="Insect Biochem. Mol. Biol.">
        <title>An insight into the sialome of the frog biting fly, Corethrella appendiculata.</title>
        <authorList>
            <person name="Ribeiro J.M.C."/>
            <person name="Chagas A.C."/>
            <person name="Pham V.M."/>
            <person name="Lounibos L.P."/>
            <person name="Calvo E."/>
        </authorList>
    </citation>
    <scope>NUCLEOTIDE SEQUENCE</scope>
    <source>
        <tissue evidence="5">Salivary glands</tissue>
    </source>
</reference>
<evidence type="ECO:0000256" key="3">
    <source>
        <dbReference type="SAM" id="MobiDB-lite"/>
    </source>
</evidence>
<dbReference type="EMBL" id="GANO01003811">
    <property type="protein sequence ID" value="JAB56060.1"/>
    <property type="molecule type" value="mRNA"/>
</dbReference>
<dbReference type="GO" id="GO:0000493">
    <property type="term" value="P:box H/ACA snoRNP assembly"/>
    <property type="evidence" value="ECO:0007669"/>
    <property type="project" value="InterPro"/>
</dbReference>
<dbReference type="InterPro" id="IPR039742">
    <property type="entry name" value="Shq1"/>
</dbReference>
<dbReference type="GO" id="GO:0051082">
    <property type="term" value="F:unfolded protein binding"/>
    <property type="evidence" value="ECO:0007669"/>
    <property type="project" value="TreeGrafter"/>
</dbReference>
<comment type="similarity">
    <text evidence="1">Belongs to the SHQ1 family.</text>
</comment>
<dbReference type="AlphaFoldDB" id="U5EP58"/>